<evidence type="ECO:0000313" key="3">
    <source>
        <dbReference type="Proteomes" id="UP000324222"/>
    </source>
</evidence>
<evidence type="ECO:0000256" key="1">
    <source>
        <dbReference type="SAM" id="SignalP"/>
    </source>
</evidence>
<keyword evidence="1" id="KW-0732">Signal</keyword>
<organism evidence="2 3">
    <name type="scientific">Portunus trituberculatus</name>
    <name type="common">Swimming crab</name>
    <name type="synonym">Neptunus trituberculatus</name>
    <dbReference type="NCBI Taxonomy" id="210409"/>
    <lineage>
        <taxon>Eukaryota</taxon>
        <taxon>Metazoa</taxon>
        <taxon>Ecdysozoa</taxon>
        <taxon>Arthropoda</taxon>
        <taxon>Crustacea</taxon>
        <taxon>Multicrustacea</taxon>
        <taxon>Malacostraca</taxon>
        <taxon>Eumalacostraca</taxon>
        <taxon>Eucarida</taxon>
        <taxon>Decapoda</taxon>
        <taxon>Pleocyemata</taxon>
        <taxon>Brachyura</taxon>
        <taxon>Eubrachyura</taxon>
        <taxon>Portunoidea</taxon>
        <taxon>Portunidae</taxon>
        <taxon>Portuninae</taxon>
        <taxon>Portunus</taxon>
    </lineage>
</organism>
<evidence type="ECO:0008006" key="4">
    <source>
        <dbReference type="Google" id="ProtNLM"/>
    </source>
</evidence>
<sequence>MAELFFLLLVLVIFSVVYNLSFSSSSSSWPGSLLSACRPELQVVSFTGHHEERRQGGAQVSRDPI</sequence>
<reference evidence="2 3" key="1">
    <citation type="submission" date="2019-05" db="EMBL/GenBank/DDBJ databases">
        <title>Another draft genome of Portunus trituberculatus and its Hox gene families provides insights of decapod evolution.</title>
        <authorList>
            <person name="Jeong J.-H."/>
            <person name="Song I."/>
            <person name="Kim S."/>
            <person name="Choi T."/>
            <person name="Kim D."/>
            <person name="Ryu S."/>
            <person name="Kim W."/>
        </authorList>
    </citation>
    <scope>NUCLEOTIDE SEQUENCE [LARGE SCALE GENOMIC DNA]</scope>
    <source>
        <tissue evidence="2">Muscle</tissue>
    </source>
</reference>
<comment type="caution">
    <text evidence="2">The sequence shown here is derived from an EMBL/GenBank/DDBJ whole genome shotgun (WGS) entry which is preliminary data.</text>
</comment>
<protein>
    <recommendedName>
        <fullName evidence="4">Secreted protein</fullName>
    </recommendedName>
</protein>
<dbReference type="EMBL" id="VSRR010125938">
    <property type="protein sequence ID" value="MPD01141.1"/>
    <property type="molecule type" value="Genomic_DNA"/>
</dbReference>
<name>A0A5B7JW78_PORTR</name>
<dbReference type="AlphaFoldDB" id="A0A5B7JW78"/>
<accession>A0A5B7JW78</accession>
<proteinExistence type="predicted"/>
<feature type="chain" id="PRO_5023046114" description="Secreted protein" evidence="1">
    <location>
        <begin position="20"/>
        <end position="65"/>
    </location>
</feature>
<keyword evidence="3" id="KW-1185">Reference proteome</keyword>
<feature type="signal peptide" evidence="1">
    <location>
        <begin position="1"/>
        <end position="19"/>
    </location>
</feature>
<gene>
    <name evidence="2" type="ORF">E2C01_096656</name>
</gene>
<dbReference type="Proteomes" id="UP000324222">
    <property type="component" value="Unassembled WGS sequence"/>
</dbReference>
<evidence type="ECO:0000313" key="2">
    <source>
        <dbReference type="EMBL" id="MPD01141.1"/>
    </source>
</evidence>